<dbReference type="RefSeq" id="WP_397712835.1">
    <property type="nucleotide sequence ID" value="NZ_JBIRGN010000003.1"/>
</dbReference>
<keyword evidence="2" id="KW-0812">Transmembrane</keyword>
<accession>A0ABW7QQF6</accession>
<organism evidence="3 4">
    <name type="scientific">Streptomyces longisporoflavus</name>
    <dbReference type="NCBI Taxonomy" id="28044"/>
    <lineage>
        <taxon>Bacteria</taxon>
        <taxon>Bacillati</taxon>
        <taxon>Actinomycetota</taxon>
        <taxon>Actinomycetes</taxon>
        <taxon>Kitasatosporales</taxon>
        <taxon>Streptomycetaceae</taxon>
        <taxon>Streptomyces</taxon>
    </lineage>
</organism>
<evidence type="ECO:0000313" key="3">
    <source>
        <dbReference type="EMBL" id="MFH8546992.1"/>
    </source>
</evidence>
<proteinExistence type="predicted"/>
<keyword evidence="2" id="KW-0472">Membrane</keyword>
<feature type="region of interest" description="Disordered" evidence="1">
    <location>
        <begin position="95"/>
        <end position="126"/>
    </location>
</feature>
<evidence type="ECO:0000256" key="2">
    <source>
        <dbReference type="SAM" id="Phobius"/>
    </source>
</evidence>
<gene>
    <name evidence="3" type="ORF">ACH4F9_18490</name>
</gene>
<keyword evidence="4" id="KW-1185">Reference proteome</keyword>
<protein>
    <recommendedName>
        <fullName evidence="5">Secreted protein</fullName>
    </recommendedName>
</protein>
<dbReference type="EMBL" id="JBIRGQ010000003">
    <property type="protein sequence ID" value="MFH8546992.1"/>
    <property type="molecule type" value="Genomic_DNA"/>
</dbReference>
<evidence type="ECO:0008006" key="5">
    <source>
        <dbReference type="Google" id="ProtNLM"/>
    </source>
</evidence>
<evidence type="ECO:0000313" key="4">
    <source>
        <dbReference type="Proteomes" id="UP001610818"/>
    </source>
</evidence>
<evidence type="ECO:0000256" key="1">
    <source>
        <dbReference type="SAM" id="MobiDB-lite"/>
    </source>
</evidence>
<name>A0ABW7QQF6_9ACTN</name>
<dbReference type="Proteomes" id="UP001610818">
    <property type="component" value="Unassembled WGS sequence"/>
</dbReference>
<sequence length="140" mass="14148">MASGLRDKVCGERRTAARCTVFGISLATLLAVLCVCFGSAAHHDDPRARDLVAASAALAADAGGRASAEVASPGHTCPPADRCASAAHAAASVLPAPEPSVPTTPAGTALPAVPARAHPLPPEPVHRYAPDLHVLQVQRT</sequence>
<reference evidence="3 4" key="1">
    <citation type="submission" date="2024-10" db="EMBL/GenBank/DDBJ databases">
        <title>The Natural Products Discovery Center: Release of the First 8490 Sequenced Strains for Exploring Actinobacteria Biosynthetic Diversity.</title>
        <authorList>
            <person name="Kalkreuter E."/>
            <person name="Kautsar S.A."/>
            <person name="Yang D."/>
            <person name="Bader C.D."/>
            <person name="Teijaro C.N."/>
            <person name="Fluegel L."/>
            <person name="Davis C.M."/>
            <person name="Simpson J.R."/>
            <person name="Lauterbach L."/>
            <person name="Steele A.D."/>
            <person name="Gui C."/>
            <person name="Meng S."/>
            <person name="Li G."/>
            <person name="Viehrig K."/>
            <person name="Ye F."/>
            <person name="Su P."/>
            <person name="Kiefer A.F."/>
            <person name="Nichols A."/>
            <person name="Cepeda A.J."/>
            <person name="Yan W."/>
            <person name="Fan B."/>
            <person name="Jiang Y."/>
            <person name="Adhikari A."/>
            <person name="Zheng C.-J."/>
            <person name="Schuster L."/>
            <person name="Cowan T.M."/>
            <person name="Smanski M.J."/>
            <person name="Chevrette M.G."/>
            <person name="De Carvalho L.P.S."/>
            <person name="Shen B."/>
        </authorList>
    </citation>
    <scope>NUCLEOTIDE SEQUENCE [LARGE SCALE GENOMIC DNA]</scope>
    <source>
        <strain evidence="3 4">NPDC017990</strain>
    </source>
</reference>
<keyword evidence="2" id="KW-1133">Transmembrane helix</keyword>
<comment type="caution">
    <text evidence="3">The sequence shown here is derived from an EMBL/GenBank/DDBJ whole genome shotgun (WGS) entry which is preliminary data.</text>
</comment>
<feature type="transmembrane region" description="Helical" evidence="2">
    <location>
        <begin position="21"/>
        <end position="41"/>
    </location>
</feature>